<dbReference type="EMBL" id="NCKV01043700">
    <property type="protein sequence ID" value="RWS18213.1"/>
    <property type="molecule type" value="Genomic_DNA"/>
</dbReference>
<evidence type="ECO:0000313" key="4">
    <source>
        <dbReference type="Proteomes" id="UP000288716"/>
    </source>
</evidence>
<dbReference type="GO" id="GO:0043139">
    <property type="term" value="F:5'-3' DNA helicase activity"/>
    <property type="evidence" value="ECO:0007669"/>
    <property type="project" value="UniProtKB-EC"/>
</dbReference>
<dbReference type="Gene3D" id="3.40.50.300">
    <property type="entry name" value="P-loop containing nucleotide triphosphate hydrolases"/>
    <property type="match status" value="1"/>
</dbReference>
<dbReference type="GO" id="GO:0005524">
    <property type="term" value="F:ATP binding"/>
    <property type="evidence" value="ECO:0007669"/>
    <property type="project" value="UniProtKB-KW"/>
</dbReference>
<dbReference type="Proteomes" id="UP000288716">
    <property type="component" value="Unassembled WGS sequence"/>
</dbReference>
<reference evidence="3 4" key="1">
    <citation type="journal article" date="2018" name="Gigascience">
        <title>Genomes of trombidid mites reveal novel predicted allergens and laterally-transferred genes associated with secondary metabolism.</title>
        <authorList>
            <person name="Dong X."/>
            <person name="Chaisiri K."/>
            <person name="Xia D."/>
            <person name="Armstrong S.D."/>
            <person name="Fang Y."/>
            <person name="Donnelly M.J."/>
            <person name="Kadowaki T."/>
            <person name="McGarry J.W."/>
            <person name="Darby A.C."/>
            <person name="Makepeace B.L."/>
        </authorList>
    </citation>
    <scope>NUCLEOTIDE SEQUENCE [LARGE SCALE GENOMIC DNA]</scope>
    <source>
        <strain evidence="3">UoL-UT</strain>
    </source>
</reference>
<dbReference type="GO" id="GO:0006281">
    <property type="term" value="P:DNA repair"/>
    <property type="evidence" value="ECO:0007669"/>
    <property type="project" value="UniProtKB-KW"/>
</dbReference>
<comment type="caution">
    <text evidence="3">The sequence shown here is derived from an EMBL/GenBank/DDBJ whole genome shotgun (WGS) entry which is preliminary data.</text>
</comment>
<dbReference type="STRING" id="299467.A0A443RSE9"/>
<dbReference type="AlphaFoldDB" id="A0A443RSE9"/>
<dbReference type="PANTHER" id="PTHR10492:SF57">
    <property type="entry name" value="ATP-DEPENDENT DNA HELICASE"/>
    <property type="match status" value="1"/>
</dbReference>
<feature type="domain" description="DNA helicase Pif1-like DEAD-box helicase" evidence="2">
    <location>
        <begin position="63"/>
        <end position="146"/>
    </location>
</feature>
<keyword evidence="1 3" id="KW-0347">Helicase</keyword>
<dbReference type="InterPro" id="IPR027417">
    <property type="entry name" value="P-loop_NTPase"/>
</dbReference>
<dbReference type="GO" id="GO:0016887">
    <property type="term" value="F:ATP hydrolysis activity"/>
    <property type="evidence" value="ECO:0007669"/>
    <property type="project" value="RHEA"/>
</dbReference>
<comment type="similarity">
    <text evidence="1">Belongs to the helicase family.</text>
</comment>
<organism evidence="3 4">
    <name type="scientific">Leptotrombidium deliense</name>
    <dbReference type="NCBI Taxonomy" id="299467"/>
    <lineage>
        <taxon>Eukaryota</taxon>
        <taxon>Metazoa</taxon>
        <taxon>Ecdysozoa</taxon>
        <taxon>Arthropoda</taxon>
        <taxon>Chelicerata</taxon>
        <taxon>Arachnida</taxon>
        <taxon>Acari</taxon>
        <taxon>Acariformes</taxon>
        <taxon>Trombidiformes</taxon>
        <taxon>Prostigmata</taxon>
        <taxon>Anystina</taxon>
        <taxon>Parasitengona</taxon>
        <taxon>Trombiculoidea</taxon>
        <taxon>Trombiculidae</taxon>
        <taxon>Leptotrombidium</taxon>
    </lineage>
</organism>
<dbReference type="InterPro" id="IPR010285">
    <property type="entry name" value="DNA_helicase_pif1-like_DEAD"/>
</dbReference>
<keyword evidence="1" id="KW-0378">Hydrolase</keyword>
<keyword evidence="1" id="KW-0234">DNA repair</keyword>
<keyword evidence="1" id="KW-0233">DNA recombination</keyword>
<sequence length="152" mass="17029">MLNLKQSIMLLFYIDEPGGCGKTFLYHCLIHNVICPRKKIFTIAWTIIAVILLPFGKPAHKSLQLTDEASMIPAAALDSIDIELRDICKTQQPFGGKIMLGGDFRKLLPVVKRAGKSQIIKSTIKQCEAWSYFSQLLLSKNMRAPTDTDFAD</sequence>
<dbReference type="OrthoDB" id="6509606at2759"/>
<name>A0A443RSE9_9ACAR</name>
<feature type="non-terminal residue" evidence="3">
    <location>
        <position position="152"/>
    </location>
</feature>
<keyword evidence="1" id="KW-0227">DNA damage</keyword>
<keyword evidence="4" id="KW-1185">Reference proteome</keyword>
<dbReference type="GO" id="GO:0000723">
    <property type="term" value="P:telomere maintenance"/>
    <property type="evidence" value="ECO:0007669"/>
    <property type="project" value="InterPro"/>
</dbReference>
<evidence type="ECO:0000259" key="2">
    <source>
        <dbReference type="Pfam" id="PF05970"/>
    </source>
</evidence>
<keyword evidence="1" id="KW-0067">ATP-binding</keyword>
<comment type="cofactor">
    <cofactor evidence="1">
        <name>Mg(2+)</name>
        <dbReference type="ChEBI" id="CHEBI:18420"/>
    </cofactor>
</comment>
<dbReference type="EC" id="5.6.2.3" evidence="1"/>
<evidence type="ECO:0000313" key="3">
    <source>
        <dbReference type="EMBL" id="RWS18213.1"/>
    </source>
</evidence>
<dbReference type="SUPFAM" id="SSF52540">
    <property type="entry name" value="P-loop containing nucleoside triphosphate hydrolases"/>
    <property type="match status" value="1"/>
</dbReference>
<dbReference type="VEuPathDB" id="VectorBase:LDEU013827"/>
<dbReference type="Pfam" id="PF05970">
    <property type="entry name" value="PIF1"/>
    <property type="match status" value="1"/>
</dbReference>
<protein>
    <recommendedName>
        <fullName evidence="1">ATP-dependent DNA helicase</fullName>
        <ecNumber evidence="1">5.6.2.3</ecNumber>
    </recommendedName>
</protein>
<gene>
    <name evidence="3" type="ORF">B4U80_09770</name>
</gene>
<accession>A0A443RSE9</accession>
<dbReference type="PANTHER" id="PTHR10492">
    <property type="match status" value="1"/>
</dbReference>
<comment type="catalytic activity">
    <reaction evidence="1">
        <text>ATP + H2O = ADP + phosphate + H(+)</text>
        <dbReference type="Rhea" id="RHEA:13065"/>
        <dbReference type="ChEBI" id="CHEBI:15377"/>
        <dbReference type="ChEBI" id="CHEBI:15378"/>
        <dbReference type="ChEBI" id="CHEBI:30616"/>
        <dbReference type="ChEBI" id="CHEBI:43474"/>
        <dbReference type="ChEBI" id="CHEBI:456216"/>
        <dbReference type="EC" id="5.6.2.3"/>
    </reaction>
</comment>
<proteinExistence type="inferred from homology"/>
<dbReference type="GO" id="GO:0006310">
    <property type="term" value="P:DNA recombination"/>
    <property type="evidence" value="ECO:0007669"/>
    <property type="project" value="UniProtKB-KW"/>
</dbReference>
<keyword evidence="1" id="KW-0547">Nucleotide-binding</keyword>
<evidence type="ECO:0000256" key="1">
    <source>
        <dbReference type="RuleBase" id="RU363044"/>
    </source>
</evidence>